<dbReference type="InterPro" id="IPR003593">
    <property type="entry name" value="AAA+_ATPase"/>
</dbReference>
<dbReference type="SMART" id="SM00382">
    <property type="entry name" value="AAA"/>
    <property type="match status" value="1"/>
</dbReference>
<dbReference type="GO" id="GO:0015807">
    <property type="term" value="P:L-amino acid transport"/>
    <property type="evidence" value="ECO:0007669"/>
    <property type="project" value="TreeGrafter"/>
</dbReference>
<dbReference type="PANTHER" id="PTHR43820:SF4">
    <property type="entry name" value="HIGH-AFFINITY BRANCHED-CHAIN AMINO ACID TRANSPORT ATP-BINDING PROTEIN LIVF"/>
    <property type="match status" value="1"/>
</dbReference>
<comment type="similarity">
    <text evidence="1">Belongs to the ABC transporter superfamily.</text>
</comment>
<keyword evidence="4 7" id="KW-0067">ATP-binding</keyword>
<dbReference type="CDD" id="cd03224">
    <property type="entry name" value="ABC_TM1139_LivF_branched"/>
    <property type="match status" value="1"/>
</dbReference>
<keyword evidence="2" id="KW-0813">Transport</keyword>
<dbReference type="GO" id="GO:0005524">
    <property type="term" value="F:ATP binding"/>
    <property type="evidence" value="ECO:0007669"/>
    <property type="project" value="UniProtKB-KW"/>
</dbReference>
<sequence>MGSPRSSSGSPPGALEVRGLSVGYGPVRALRGVTLDVPAGSVVAVLGGNGAGKSTLLRAVSRTLRHHGGAVAEGSVSYDGRDLHGTSAARVVAAGLVQVPEGRQVFARMTVADNLRAGALGASGGRAAAKRAQARVHDLFPVLADRAHQRAGLLSGGEQQMLALGRALMSDPRLLLLDEPSLGLAPLMAARIAETVRRINADGTSVLLVEQNAALALRLATTAYVLDVGEVALHGPAAELAASDEVRRRYLGVVDETAAEDADRAEAGAPTLSRWTV</sequence>
<comment type="caution">
    <text evidence="7">The sequence shown here is derived from an EMBL/GenBank/DDBJ whole genome shotgun (WGS) entry which is preliminary data.</text>
</comment>
<keyword evidence="5" id="KW-0029">Amino-acid transport</keyword>
<dbReference type="InterPro" id="IPR017871">
    <property type="entry name" value="ABC_transporter-like_CS"/>
</dbReference>
<evidence type="ECO:0000256" key="3">
    <source>
        <dbReference type="ARBA" id="ARBA00022741"/>
    </source>
</evidence>
<dbReference type="GO" id="GO:0016887">
    <property type="term" value="F:ATP hydrolysis activity"/>
    <property type="evidence" value="ECO:0007669"/>
    <property type="project" value="InterPro"/>
</dbReference>
<dbReference type="SUPFAM" id="SSF52540">
    <property type="entry name" value="P-loop containing nucleoside triphosphate hydrolases"/>
    <property type="match status" value="1"/>
</dbReference>
<organism evidence="7 8">
    <name type="scientific">Streptomyces finlayi</name>
    <dbReference type="NCBI Taxonomy" id="67296"/>
    <lineage>
        <taxon>Bacteria</taxon>
        <taxon>Bacillati</taxon>
        <taxon>Actinomycetota</taxon>
        <taxon>Actinomycetes</taxon>
        <taxon>Kitasatosporales</taxon>
        <taxon>Streptomycetaceae</taxon>
        <taxon>Streptomyces</taxon>
    </lineage>
</organism>
<dbReference type="PROSITE" id="PS50893">
    <property type="entry name" value="ABC_TRANSPORTER_2"/>
    <property type="match status" value="1"/>
</dbReference>
<protein>
    <submittedName>
        <fullName evidence="7">ABC transporter ATP-binding protein</fullName>
    </submittedName>
</protein>
<dbReference type="InterPro" id="IPR003439">
    <property type="entry name" value="ABC_transporter-like_ATP-bd"/>
</dbReference>
<dbReference type="InterPro" id="IPR052156">
    <property type="entry name" value="BCAA_Transport_ATP-bd_LivF"/>
</dbReference>
<dbReference type="Gene3D" id="3.40.50.300">
    <property type="entry name" value="P-loop containing nucleotide triphosphate hydrolases"/>
    <property type="match status" value="1"/>
</dbReference>
<name>A0A919CB05_9ACTN</name>
<dbReference type="AlphaFoldDB" id="A0A919CB05"/>
<dbReference type="EMBL" id="BMVC01000007">
    <property type="protein sequence ID" value="GHC98174.1"/>
    <property type="molecule type" value="Genomic_DNA"/>
</dbReference>
<evidence type="ECO:0000256" key="5">
    <source>
        <dbReference type="ARBA" id="ARBA00022970"/>
    </source>
</evidence>
<dbReference type="PROSITE" id="PS00211">
    <property type="entry name" value="ABC_TRANSPORTER_1"/>
    <property type="match status" value="1"/>
</dbReference>
<reference evidence="7" key="2">
    <citation type="submission" date="2020-09" db="EMBL/GenBank/DDBJ databases">
        <authorList>
            <person name="Sun Q."/>
            <person name="Ohkuma M."/>
        </authorList>
    </citation>
    <scope>NUCLEOTIDE SEQUENCE</scope>
    <source>
        <strain evidence="7">JCM 4637</strain>
    </source>
</reference>
<reference evidence="7" key="1">
    <citation type="journal article" date="2014" name="Int. J. Syst. Evol. Microbiol.">
        <title>Complete genome sequence of Corynebacterium casei LMG S-19264T (=DSM 44701T), isolated from a smear-ripened cheese.</title>
        <authorList>
            <consortium name="US DOE Joint Genome Institute (JGI-PGF)"/>
            <person name="Walter F."/>
            <person name="Albersmeier A."/>
            <person name="Kalinowski J."/>
            <person name="Ruckert C."/>
        </authorList>
    </citation>
    <scope>NUCLEOTIDE SEQUENCE</scope>
    <source>
        <strain evidence="7">JCM 4637</strain>
    </source>
</reference>
<gene>
    <name evidence="7" type="primary">livF</name>
    <name evidence="7" type="ORF">GCM10010334_40410</name>
</gene>
<evidence type="ECO:0000256" key="4">
    <source>
        <dbReference type="ARBA" id="ARBA00022840"/>
    </source>
</evidence>
<evidence type="ECO:0000313" key="8">
    <source>
        <dbReference type="Proteomes" id="UP000638353"/>
    </source>
</evidence>
<evidence type="ECO:0000259" key="6">
    <source>
        <dbReference type="PROSITE" id="PS50893"/>
    </source>
</evidence>
<evidence type="ECO:0000313" key="7">
    <source>
        <dbReference type="EMBL" id="GHC98174.1"/>
    </source>
</evidence>
<dbReference type="PANTHER" id="PTHR43820">
    <property type="entry name" value="HIGH-AFFINITY BRANCHED-CHAIN AMINO ACID TRANSPORT ATP-BINDING PROTEIN LIVF"/>
    <property type="match status" value="1"/>
</dbReference>
<evidence type="ECO:0000256" key="2">
    <source>
        <dbReference type="ARBA" id="ARBA00022448"/>
    </source>
</evidence>
<proteinExistence type="inferred from homology"/>
<dbReference type="Proteomes" id="UP000638353">
    <property type="component" value="Unassembled WGS sequence"/>
</dbReference>
<dbReference type="GO" id="GO:0015658">
    <property type="term" value="F:branched-chain amino acid transmembrane transporter activity"/>
    <property type="evidence" value="ECO:0007669"/>
    <property type="project" value="TreeGrafter"/>
</dbReference>
<accession>A0A919CB05</accession>
<keyword evidence="3" id="KW-0547">Nucleotide-binding</keyword>
<feature type="domain" description="ABC transporter" evidence="6">
    <location>
        <begin position="15"/>
        <end position="253"/>
    </location>
</feature>
<dbReference type="Pfam" id="PF00005">
    <property type="entry name" value="ABC_tran"/>
    <property type="match status" value="1"/>
</dbReference>
<evidence type="ECO:0000256" key="1">
    <source>
        <dbReference type="ARBA" id="ARBA00005417"/>
    </source>
</evidence>
<dbReference type="InterPro" id="IPR027417">
    <property type="entry name" value="P-loop_NTPase"/>
</dbReference>